<evidence type="ECO:0000256" key="1">
    <source>
        <dbReference type="SAM" id="Phobius"/>
    </source>
</evidence>
<comment type="caution">
    <text evidence="2">The sequence shown here is derived from an EMBL/GenBank/DDBJ whole genome shotgun (WGS) entry which is preliminary data.</text>
</comment>
<feature type="non-terminal residue" evidence="2">
    <location>
        <position position="164"/>
    </location>
</feature>
<keyword evidence="3" id="KW-1185">Reference proteome</keyword>
<evidence type="ECO:0000313" key="3">
    <source>
        <dbReference type="Proteomes" id="UP000747110"/>
    </source>
</evidence>
<proteinExistence type="predicted"/>
<evidence type="ECO:0000313" key="2">
    <source>
        <dbReference type="EMBL" id="GIL75490.1"/>
    </source>
</evidence>
<dbReference type="AlphaFoldDB" id="A0A8J4C4P9"/>
<keyword evidence="1" id="KW-0812">Transmembrane</keyword>
<feature type="transmembrane region" description="Helical" evidence="1">
    <location>
        <begin position="122"/>
        <end position="141"/>
    </location>
</feature>
<accession>A0A8J4C4P9</accession>
<dbReference type="EMBL" id="BNCP01000007">
    <property type="protein sequence ID" value="GIL75490.1"/>
    <property type="molecule type" value="Genomic_DNA"/>
</dbReference>
<keyword evidence="1" id="KW-0472">Membrane</keyword>
<protein>
    <submittedName>
        <fullName evidence="2">Uncharacterized protein</fullName>
    </submittedName>
</protein>
<sequence>TVLATNYWSSTIAGSFWKKIPPPTCWLKVMQWKKRTHGRPPYQPKFGSGDLGRRVTSRYLWRDYCWCYAPRSESHIYFMQSNASSNDNPLTDRPGSVAIKQGSFRLPYKTTVLLPMTDDVDAATPAAAAAVSAAVLLLELFPFRLRIRRNRPGLESRSCCASGS</sequence>
<dbReference type="Proteomes" id="UP000747110">
    <property type="component" value="Unassembled WGS sequence"/>
</dbReference>
<keyword evidence="1" id="KW-1133">Transmembrane helix</keyword>
<gene>
    <name evidence="2" type="ORF">Vretifemale_5269</name>
</gene>
<organism evidence="2 3">
    <name type="scientific">Volvox reticuliferus</name>
    <dbReference type="NCBI Taxonomy" id="1737510"/>
    <lineage>
        <taxon>Eukaryota</taxon>
        <taxon>Viridiplantae</taxon>
        <taxon>Chlorophyta</taxon>
        <taxon>core chlorophytes</taxon>
        <taxon>Chlorophyceae</taxon>
        <taxon>CS clade</taxon>
        <taxon>Chlamydomonadales</taxon>
        <taxon>Volvocaceae</taxon>
        <taxon>Volvox</taxon>
    </lineage>
</organism>
<name>A0A8J4C4P9_9CHLO</name>
<reference evidence="2" key="1">
    <citation type="journal article" date="2021" name="Proc. Natl. Acad. Sci. U.S.A.">
        <title>Three genomes in the algal genus Volvox reveal the fate of a haploid sex-determining region after a transition to homothallism.</title>
        <authorList>
            <person name="Yamamoto K."/>
            <person name="Hamaji T."/>
            <person name="Kawai-Toyooka H."/>
            <person name="Matsuzaki R."/>
            <person name="Takahashi F."/>
            <person name="Nishimura Y."/>
            <person name="Kawachi M."/>
            <person name="Noguchi H."/>
            <person name="Minakuchi Y."/>
            <person name="Umen J.G."/>
            <person name="Toyoda A."/>
            <person name="Nozaki H."/>
        </authorList>
    </citation>
    <scope>NUCLEOTIDE SEQUENCE</scope>
    <source>
        <strain evidence="2">NIES-3786</strain>
    </source>
</reference>